<evidence type="ECO:0000313" key="2">
    <source>
        <dbReference type="EMBL" id="KAK7677613.1"/>
    </source>
</evidence>
<feature type="compositionally biased region" description="Low complexity" evidence="1">
    <location>
        <begin position="58"/>
        <end position="78"/>
    </location>
</feature>
<dbReference type="EMBL" id="JASBNA010000085">
    <property type="protein sequence ID" value="KAK7677613.1"/>
    <property type="molecule type" value="Genomic_DNA"/>
</dbReference>
<dbReference type="Proteomes" id="UP001385951">
    <property type="component" value="Unassembled WGS sequence"/>
</dbReference>
<accession>A0AAW0FJ24</accession>
<organism evidence="2 3">
    <name type="scientific">Cerrena zonata</name>
    <dbReference type="NCBI Taxonomy" id="2478898"/>
    <lineage>
        <taxon>Eukaryota</taxon>
        <taxon>Fungi</taxon>
        <taxon>Dikarya</taxon>
        <taxon>Basidiomycota</taxon>
        <taxon>Agaricomycotina</taxon>
        <taxon>Agaricomycetes</taxon>
        <taxon>Polyporales</taxon>
        <taxon>Cerrenaceae</taxon>
        <taxon>Cerrena</taxon>
    </lineage>
</organism>
<evidence type="ECO:0000256" key="1">
    <source>
        <dbReference type="SAM" id="MobiDB-lite"/>
    </source>
</evidence>
<proteinExistence type="predicted"/>
<comment type="caution">
    <text evidence="2">The sequence shown here is derived from an EMBL/GenBank/DDBJ whole genome shotgun (WGS) entry which is preliminary data.</text>
</comment>
<gene>
    <name evidence="2" type="ORF">QCA50_019424</name>
</gene>
<protein>
    <submittedName>
        <fullName evidence="2">Uncharacterized protein</fullName>
    </submittedName>
</protein>
<sequence length="344" mass="37929">MEAKAEPSSWIVFYKKPAEGDEAPIVTLPSFSYAETNSFTIVSRRWFGTDPQTTSRHSGVSSTVAPASASSSSSSGQVVNAADTNGILAPEVFMYEDPKEPNESSQPLPYANTHPTVRDLDLAETQLPNSALVSAENPADTRHSNAGPSGGIFMNPYIKGKILKPRLHPDIPNSLRSHIYHAGNHQQPIPYPERLDPSVTLILGDIYIRDLPPVEGRRTIQLWMYNKNEDGELEWRVIRDLDTDVSHPSQSTLKLFFTQAGAPHWIRPGTKRRTTRIAQPMCWVPSACPYPSLRTSARGVAAEVDRIEGSLVNDFRCVLYASPPFGLGLVFVYDSGRENQQGAT</sequence>
<feature type="region of interest" description="Disordered" evidence="1">
    <location>
        <begin position="51"/>
        <end position="78"/>
    </location>
</feature>
<dbReference type="AlphaFoldDB" id="A0AAW0FJ24"/>
<evidence type="ECO:0000313" key="3">
    <source>
        <dbReference type="Proteomes" id="UP001385951"/>
    </source>
</evidence>
<keyword evidence="3" id="KW-1185">Reference proteome</keyword>
<reference evidence="2 3" key="1">
    <citation type="submission" date="2022-09" db="EMBL/GenBank/DDBJ databases">
        <authorList>
            <person name="Palmer J.M."/>
        </authorList>
    </citation>
    <scope>NUCLEOTIDE SEQUENCE [LARGE SCALE GENOMIC DNA]</scope>
    <source>
        <strain evidence="2 3">DSM 7382</strain>
    </source>
</reference>
<name>A0AAW0FJ24_9APHY</name>